<reference evidence="2" key="1">
    <citation type="submission" date="2014-09" db="EMBL/GenBank/DDBJ databases">
        <authorList>
            <person name="Mudge J."/>
            <person name="Ramaraj T."/>
            <person name="Lindquist I.E."/>
            <person name="Bharti A.K."/>
            <person name="Sundararajan A."/>
            <person name="Cameron C.T."/>
            <person name="Woodward J.E."/>
            <person name="May G.D."/>
            <person name="Brubaker C."/>
            <person name="Broadhvest J."/>
            <person name="Wilkins T.A."/>
        </authorList>
    </citation>
    <scope>NUCLEOTIDE SEQUENCE</scope>
    <source>
        <strain evidence="2">cv. AKA8401</strain>
    </source>
</reference>
<sequence length="57" mass="6462">MSGTCIGHIMRASVISCMGHGIGIETSASVRHVWDMHRLRDDSQCKTMFGTWHRLEM</sequence>
<keyword evidence="2" id="KW-1185">Reference proteome</keyword>
<name>A0A0B0NVB3_GOSAR</name>
<evidence type="ECO:0000313" key="2">
    <source>
        <dbReference type="Proteomes" id="UP000032142"/>
    </source>
</evidence>
<accession>A0A0B0NVB3</accession>
<organism evidence="1 2">
    <name type="scientific">Gossypium arboreum</name>
    <name type="common">Tree cotton</name>
    <name type="synonym">Gossypium nanking</name>
    <dbReference type="NCBI Taxonomy" id="29729"/>
    <lineage>
        <taxon>Eukaryota</taxon>
        <taxon>Viridiplantae</taxon>
        <taxon>Streptophyta</taxon>
        <taxon>Embryophyta</taxon>
        <taxon>Tracheophyta</taxon>
        <taxon>Spermatophyta</taxon>
        <taxon>Magnoliopsida</taxon>
        <taxon>eudicotyledons</taxon>
        <taxon>Gunneridae</taxon>
        <taxon>Pentapetalae</taxon>
        <taxon>rosids</taxon>
        <taxon>malvids</taxon>
        <taxon>Malvales</taxon>
        <taxon>Malvaceae</taxon>
        <taxon>Malvoideae</taxon>
        <taxon>Gossypium</taxon>
    </lineage>
</organism>
<protein>
    <submittedName>
        <fullName evidence="1">Carbamoyl-phosphate synthase small chain</fullName>
    </submittedName>
</protein>
<gene>
    <name evidence="1" type="ORF">F383_25263</name>
</gene>
<evidence type="ECO:0000313" key="1">
    <source>
        <dbReference type="EMBL" id="KHG18448.1"/>
    </source>
</evidence>
<dbReference type="EMBL" id="KN410626">
    <property type="protein sequence ID" value="KHG18448.1"/>
    <property type="molecule type" value="Genomic_DNA"/>
</dbReference>
<dbReference type="AlphaFoldDB" id="A0A0B0NVB3"/>
<dbReference type="Proteomes" id="UP000032142">
    <property type="component" value="Unassembled WGS sequence"/>
</dbReference>
<proteinExistence type="predicted"/>